<keyword evidence="4" id="KW-1185">Reference proteome</keyword>
<sequence length="146" mass="16194">MDREFFETTYEGYNLRVDRSCLYSMDEVWVRHDGELAIVGITDYLQMTSGEATFVDLPALGAILEKDEEAASIGMDGAAVSVKVPVSGTVVEINEDLESSPDLVNSDAYGKGWLFKLEPGNWDDDIAELLFPDAYLPVMLENLSKM</sequence>
<dbReference type="PROSITE" id="PS50968">
    <property type="entry name" value="BIOTINYL_LIPOYL"/>
    <property type="match status" value="1"/>
</dbReference>
<dbReference type="EMBL" id="JAGGKC010000002">
    <property type="protein sequence ID" value="MBP1917924.1"/>
    <property type="molecule type" value="Genomic_DNA"/>
</dbReference>
<reference evidence="3 4" key="1">
    <citation type="submission" date="2021-03" db="EMBL/GenBank/DDBJ databases">
        <title>Genomic Encyclopedia of Type Strains, Phase IV (KMG-IV): sequencing the most valuable type-strain genomes for metagenomic binning, comparative biology and taxonomic classification.</title>
        <authorList>
            <person name="Goeker M."/>
        </authorList>
    </citation>
    <scope>NUCLEOTIDE SEQUENCE [LARGE SCALE GENOMIC DNA]</scope>
    <source>
        <strain evidence="3 4">DSM 6139</strain>
    </source>
</reference>
<feature type="domain" description="Lipoyl-binding" evidence="2">
    <location>
        <begin position="36"/>
        <end position="118"/>
    </location>
</feature>
<gene>
    <name evidence="3" type="ORF">J2Z34_000395</name>
</gene>
<dbReference type="PANTHER" id="PTHR11715">
    <property type="entry name" value="GLYCINE CLEAVAGE SYSTEM H PROTEIN"/>
    <property type="match status" value="1"/>
</dbReference>
<evidence type="ECO:0000313" key="4">
    <source>
        <dbReference type="Proteomes" id="UP001519271"/>
    </source>
</evidence>
<dbReference type="RefSeq" id="WP_209458172.1">
    <property type="nucleotide sequence ID" value="NZ_JAGGKC010000002.1"/>
</dbReference>
<evidence type="ECO:0000259" key="2">
    <source>
        <dbReference type="PROSITE" id="PS50968"/>
    </source>
</evidence>
<dbReference type="PANTHER" id="PTHR11715:SF3">
    <property type="entry name" value="GLYCINE CLEAVAGE SYSTEM H PROTEIN-RELATED"/>
    <property type="match status" value="1"/>
</dbReference>
<dbReference type="Pfam" id="PF01597">
    <property type="entry name" value="GCV_H"/>
    <property type="match status" value="1"/>
</dbReference>
<dbReference type="Proteomes" id="UP001519271">
    <property type="component" value="Unassembled WGS sequence"/>
</dbReference>
<proteinExistence type="predicted"/>
<name>A0ABS4G043_9CLOT</name>
<dbReference type="Gene3D" id="2.40.50.100">
    <property type="match status" value="1"/>
</dbReference>
<dbReference type="InterPro" id="IPR002930">
    <property type="entry name" value="GCV_H"/>
</dbReference>
<comment type="caution">
    <text evidence="3">The sequence shown here is derived from an EMBL/GenBank/DDBJ whole genome shotgun (WGS) entry which is preliminary data.</text>
</comment>
<organism evidence="3 4">
    <name type="scientific">Youngiibacter multivorans</name>
    <dbReference type="NCBI Taxonomy" id="937251"/>
    <lineage>
        <taxon>Bacteria</taxon>
        <taxon>Bacillati</taxon>
        <taxon>Bacillota</taxon>
        <taxon>Clostridia</taxon>
        <taxon>Eubacteriales</taxon>
        <taxon>Clostridiaceae</taxon>
        <taxon>Youngiibacter</taxon>
    </lineage>
</organism>
<accession>A0ABS4G043</accession>
<dbReference type="InterPro" id="IPR033753">
    <property type="entry name" value="GCV_H/Fam206"/>
</dbReference>
<dbReference type="InterPro" id="IPR011053">
    <property type="entry name" value="Single_hybrid_motif"/>
</dbReference>
<dbReference type="SUPFAM" id="SSF51230">
    <property type="entry name" value="Single hybrid motif"/>
    <property type="match status" value="1"/>
</dbReference>
<dbReference type="CDD" id="cd06848">
    <property type="entry name" value="GCS_H"/>
    <property type="match status" value="1"/>
</dbReference>
<dbReference type="InterPro" id="IPR000089">
    <property type="entry name" value="Biotin_lipoyl"/>
</dbReference>
<keyword evidence="1" id="KW-0450">Lipoyl</keyword>
<protein>
    <submittedName>
        <fullName evidence="3">Glycine cleavage system H protein</fullName>
    </submittedName>
</protein>
<evidence type="ECO:0000256" key="1">
    <source>
        <dbReference type="ARBA" id="ARBA00022823"/>
    </source>
</evidence>
<evidence type="ECO:0000313" key="3">
    <source>
        <dbReference type="EMBL" id="MBP1917924.1"/>
    </source>
</evidence>